<feature type="region of interest" description="Disordered" evidence="6">
    <location>
        <begin position="181"/>
        <end position="205"/>
    </location>
</feature>
<dbReference type="HOGENOM" id="CLU_075939_1_0_11"/>
<dbReference type="Gene3D" id="2.170.120.20">
    <property type="entry name" value="Ribosomal protein L25, beta domain"/>
    <property type="match status" value="1"/>
</dbReference>
<dbReference type="PATRIC" id="fig|1121362.3.peg.952"/>
<dbReference type="InterPro" id="IPR029751">
    <property type="entry name" value="Ribosomal_L25_dom"/>
</dbReference>
<evidence type="ECO:0000259" key="7">
    <source>
        <dbReference type="Pfam" id="PF01386"/>
    </source>
</evidence>
<sequence>MATYPTLPATLRTEFGKGSARRLRRDWKIPGVIYGAGHDNIHFAIDMLELTAIVRNQGINAVVELEIDGEKHLTMIKHVDQNVLTFDIDHIDLLTIKRGERVEVEVPVVAEGTPFADGLLIQEVDTILVEADVLEIPEEITVDIEGKEAGTQITAGDIKLPEGITLADDAELLVLNITVPETVPEPEAEGEEGDAAAEGETPAEQ</sequence>
<dbReference type="GO" id="GO:0006412">
    <property type="term" value="P:translation"/>
    <property type="evidence" value="ECO:0007669"/>
    <property type="project" value="UniProtKB-UniRule"/>
</dbReference>
<dbReference type="InterPro" id="IPR001021">
    <property type="entry name" value="Ribosomal_bL25_long"/>
</dbReference>
<dbReference type="NCBIfam" id="NF004131">
    <property type="entry name" value="PRK05618.2-1"/>
    <property type="match status" value="1"/>
</dbReference>
<dbReference type="InterPro" id="IPR020057">
    <property type="entry name" value="Ribosomal_bL25_b-dom"/>
</dbReference>
<dbReference type="STRING" id="1121362.A605_04745"/>
<name>M1NR13_9CORY</name>
<dbReference type="InterPro" id="IPR011035">
    <property type="entry name" value="Ribosomal_bL25/Gln-tRNA_synth"/>
</dbReference>
<proteinExistence type="inferred from homology"/>
<dbReference type="SUPFAM" id="SSF50715">
    <property type="entry name" value="Ribosomal protein L25-like"/>
    <property type="match status" value="1"/>
</dbReference>
<organism evidence="9 10">
    <name type="scientific">Corynebacterium halotolerans YIM 70093 = DSM 44683</name>
    <dbReference type="NCBI Taxonomy" id="1121362"/>
    <lineage>
        <taxon>Bacteria</taxon>
        <taxon>Bacillati</taxon>
        <taxon>Actinomycetota</taxon>
        <taxon>Actinomycetes</taxon>
        <taxon>Mycobacteriales</taxon>
        <taxon>Corynebacteriaceae</taxon>
        <taxon>Corynebacterium</taxon>
    </lineage>
</organism>
<dbReference type="InterPro" id="IPR037121">
    <property type="entry name" value="Ribosomal_bL25_C"/>
</dbReference>
<dbReference type="Proteomes" id="UP000011723">
    <property type="component" value="Chromosome"/>
</dbReference>
<evidence type="ECO:0000256" key="1">
    <source>
        <dbReference type="ARBA" id="ARBA00022730"/>
    </source>
</evidence>
<dbReference type="eggNOG" id="COG1825">
    <property type="taxonomic scope" value="Bacteria"/>
</dbReference>
<dbReference type="OrthoDB" id="5242980at2"/>
<dbReference type="GO" id="GO:0022625">
    <property type="term" value="C:cytosolic large ribosomal subunit"/>
    <property type="evidence" value="ECO:0007669"/>
    <property type="project" value="TreeGrafter"/>
</dbReference>
<dbReference type="HAMAP" id="MF_01334">
    <property type="entry name" value="Ribosomal_bL25_CTC"/>
    <property type="match status" value="1"/>
</dbReference>
<feature type="domain" description="Large ribosomal subunit protein bL25 L25" evidence="7">
    <location>
        <begin position="7"/>
        <end position="93"/>
    </location>
</feature>
<dbReference type="GO" id="GO:0003735">
    <property type="term" value="F:structural constituent of ribosome"/>
    <property type="evidence" value="ECO:0007669"/>
    <property type="project" value="InterPro"/>
</dbReference>
<dbReference type="GO" id="GO:0008097">
    <property type="term" value="F:5S rRNA binding"/>
    <property type="evidence" value="ECO:0007669"/>
    <property type="project" value="InterPro"/>
</dbReference>
<comment type="similarity">
    <text evidence="5">Belongs to the bacterial ribosomal protein bL25 family. CTC subfamily.</text>
</comment>
<evidence type="ECO:0000256" key="6">
    <source>
        <dbReference type="SAM" id="MobiDB-lite"/>
    </source>
</evidence>
<dbReference type="KEGG" id="chn:A605_04745"/>
<dbReference type="PANTHER" id="PTHR33284">
    <property type="entry name" value="RIBOSOMAL PROTEIN L25/GLN-TRNA SYNTHETASE, ANTI-CODON-BINDING DOMAIN-CONTAINING PROTEIN"/>
    <property type="match status" value="1"/>
</dbReference>
<keyword evidence="3 5" id="KW-0689">Ribosomal protein</keyword>
<dbReference type="CDD" id="cd00495">
    <property type="entry name" value="Ribosomal_L25_TL5_CTC"/>
    <property type="match status" value="1"/>
</dbReference>
<evidence type="ECO:0000256" key="2">
    <source>
        <dbReference type="ARBA" id="ARBA00022884"/>
    </source>
</evidence>
<gene>
    <name evidence="5" type="primary">rplY</name>
    <name evidence="5" type="synonym">ctc</name>
    <name evidence="9" type="ORF">A605_04745</name>
</gene>
<accession>M1NR13</accession>
<comment type="function">
    <text evidence="5">This is one of the proteins that binds to the 5S RNA in the ribosome where it forms part of the central protuberance.</text>
</comment>
<dbReference type="RefSeq" id="WP_015400376.1">
    <property type="nucleotide sequence ID" value="NC_020302.1"/>
</dbReference>
<reference evidence="9 10" key="1">
    <citation type="journal article" date="2012" name="Stand. Genomic Sci.">
        <title>Genome sequence of the halotolerant bacterium Corynebacterium halotolerans type strain YIM 70093(T) (= DSM 44683(T)).</title>
        <authorList>
            <person name="Ruckert C."/>
            <person name="Albersmeier A."/>
            <person name="Al-Dilaimi A."/>
            <person name="Niehaus K."/>
            <person name="Szczepanowski R."/>
            <person name="Kalinowski J."/>
        </authorList>
    </citation>
    <scope>NUCLEOTIDE SEQUENCE [LARGE SCALE GENOMIC DNA]</scope>
    <source>
        <strain evidence="9">YIM 70093</strain>
    </source>
</reference>
<keyword evidence="10" id="KW-1185">Reference proteome</keyword>
<evidence type="ECO:0000256" key="5">
    <source>
        <dbReference type="HAMAP-Rule" id="MF_01334"/>
    </source>
</evidence>
<dbReference type="InterPro" id="IPR020056">
    <property type="entry name" value="Rbsml_bL25/Gln-tRNA_synth_N"/>
</dbReference>
<dbReference type="InterPro" id="IPR020930">
    <property type="entry name" value="Ribosomal_uL5_bac-type"/>
</dbReference>
<keyword evidence="1 5" id="KW-0699">rRNA-binding</keyword>
<evidence type="ECO:0000313" key="10">
    <source>
        <dbReference type="Proteomes" id="UP000011723"/>
    </source>
</evidence>
<evidence type="ECO:0000259" key="8">
    <source>
        <dbReference type="Pfam" id="PF14693"/>
    </source>
</evidence>
<evidence type="ECO:0000256" key="3">
    <source>
        <dbReference type="ARBA" id="ARBA00022980"/>
    </source>
</evidence>
<comment type="subunit">
    <text evidence="5">Part of the 50S ribosomal subunit; part of the 5S rRNA/L5/L18/L25 subcomplex. Contacts the 5S rRNA. Binds to the 5S rRNA independently of L5 and L18.</text>
</comment>
<evidence type="ECO:0000256" key="4">
    <source>
        <dbReference type="ARBA" id="ARBA00023274"/>
    </source>
</evidence>
<keyword evidence="4 5" id="KW-0687">Ribonucleoprotein</keyword>
<feature type="domain" description="Large ribosomal subunit protein bL25 beta" evidence="8">
    <location>
        <begin position="102"/>
        <end position="180"/>
    </location>
</feature>
<dbReference type="NCBIfam" id="TIGR00731">
    <property type="entry name" value="bL25_bact_ctc"/>
    <property type="match status" value="1"/>
</dbReference>
<dbReference type="Gene3D" id="2.40.240.10">
    <property type="entry name" value="Ribosomal Protein L25, Chain P"/>
    <property type="match status" value="1"/>
</dbReference>
<evidence type="ECO:0000313" key="9">
    <source>
        <dbReference type="EMBL" id="AGF71957.1"/>
    </source>
</evidence>
<feature type="compositionally biased region" description="Acidic residues" evidence="6">
    <location>
        <begin position="184"/>
        <end position="205"/>
    </location>
</feature>
<dbReference type="Pfam" id="PF01386">
    <property type="entry name" value="Ribosomal_L25p"/>
    <property type="match status" value="1"/>
</dbReference>
<protein>
    <recommendedName>
        <fullName evidence="5">Large ribosomal subunit protein bL25</fullName>
    </recommendedName>
    <alternativeName>
        <fullName evidence="5">General stress protein CTC</fullName>
    </alternativeName>
</protein>
<dbReference type="PANTHER" id="PTHR33284:SF1">
    <property type="entry name" value="RIBOSOMAL PROTEIN L25_GLN-TRNA SYNTHETASE, ANTI-CODON-BINDING DOMAIN-CONTAINING PROTEIN"/>
    <property type="match status" value="1"/>
</dbReference>
<dbReference type="AlphaFoldDB" id="M1NR13"/>
<keyword evidence="2 5" id="KW-0694">RNA-binding</keyword>
<dbReference type="Pfam" id="PF14693">
    <property type="entry name" value="Ribosomal_TL5_C"/>
    <property type="match status" value="1"/>
</dbReference>
<dbReference type="EMBL" id="CP003697">
    <property type="protein sequence ID" value="AGF71957.1"/>
    <property type="molecule type" value="Genomic_DNA"/>
</dbReference>